<dbReference type="AlphaFoldDB" id="A0A6J5WKU1"/>
<proteinExistence type="predicted"/>
<organism evidence="1 2">
    <name type="scientific">Prunus armeniaca</name>
    <name type="common">Apricot</name>
    <name type="synonym">Armeniaca vulgaris</name>
    <dbReference type="NCBI Taxonomy" id="36596"/>
    <lineage>
        <taxon>Eukaryota</taxon>
        <taxon>Viridiplantae</taxon>
        <taxon>Streptophyta</taxon>
        <taxon>Embryophyta</taxon>
        <taxon>Tracheophyta</taxon>
        <taxon>Spermatophyta</taxon>
        <taxon>Magnoliopsida</taxon>
        <taxon>eudicotyledons</taxon>
        <taxon>Gunneridae</taxon>
        <taxon>Pentapetalae</taxon>
        <taxon>rosids</taxon>
        <taxon>fabids</taxon>
        <taxon>Rosales</taxon>
        <taxon>Rosaceae</taxon>
        <taxon>Amygdaloideae</taxon>
        <taxon>Amygdaleae</taxon>
        <taxon>Prunus</taxon>
    </lineage>
</organism>
<gene>
    <name evidence="1" type="ORF">ORAREDHAP_LOCUS16316</name>
</gene>
<dbReference type="Proteomes" id="UP000507245">
    <property type="component" value="Unassembled WGS sequence"/>
</dbReference>
<name>A0A6J5WKU1_PRUAR</name>
<evidence type="ECO:0000313" key="1">
    <source>
        <dbReference type="EMBL" id="CAB4300983.1"/>
    </source>
</evidence>
<keyword evidence="2" id="KW-1185">Reference proteome</keyword>
<dbReference type="EMBL" id="CAEKKB010000002">
    <property type="protein sequence ID" value="CAB4300983.1"/>
    <property type="molecule type" value="Genomic_DNA"/>
</dbReference>
<protein>
    <submittedName>
        <fullName evidence="1">Uncharacterized protein</fullName>
    </submittedName>
</protein>
<reference evidence="2" key="1">
    <citation type="journal article" date="2020" name="Genome Biol.">
        <title>Gamete binning: chromosome-level and haplotype-resolved genome assembly enabled by high-throughput single-cell sequencing of gamete genomes.</title>
        <authorList>
            <person name="Campoy J.A."/>
            <person name="Sun H."/>
            <person name="Goel M."/>
            <person name="Jiao W.-B."/>
            <person name="Folz-Donahue K."/>
            <person name="Wang N."/>
            <person name="Rubio M."/>
            <person name="Liu C."/>
            <person name="Kukat C."/>
            <person name="Ruiz D."/>
            <person name="Huettel B."/>
            <person name="Schneeberger K."/>
        </authorList>
    </citation>
    <scope>NUCLEOTIDE SEQUENCE [LARGE SCALE GENOMIC DNA]</scope>
    <source>
        <strain evidence="2">cv. Rojo Pasion</strain>
    </source>
</reference>
<accession>A0A6J5WKU1</accession>
<sequence length="70" mass="8315">MRQLACDTINVATKFKPICEACRVWRKQRIAVVPVAADQMMAIQKNNYYRYWYFEKVKQKDKDSEVVVVV</sequence>
<evidence type="ECO:0000313" key="2">
    <source>
        <dbReference type="Proteomes" id="UP000507245"/>
    </source>
</evidence>